<evidence type="ECO:0000256" key="1">
    <source>
        <dbReference type="SAM" id="SignalP"/>
    </source>
</evidence>
<sequence length="274" mass="30184">MAMASWTRILLPALLLALLQIPRTTATASDHGRRETIDPPSVSIFFNIDDLKPGNRMPIYFSNKKPSNSPHLLSKQESDSIPFSSSHLESLLELFSFSRGSAHARAVESTLTLCELEPMAGETKFCATSLESMLDSVRSSFGHETQLRALATTTHSARPVDDGLGSGLGSVRNYTILKEPEQILTRKVMGCHTMPYPYLVYYCHSPAGETKLFRVLLGGEGDGGVVEAVALCHMDTSKWDRDNPSFRVLKMVPGEGPVCHFFPRFDIVWAALPV</sequence>
<dbReference type="PROSITE" id="PS51277">
    <property type="entry name" value="BURP"/>
    <property type="match status" value="1"/>
</dbReference>
<dbReference type="Proteomes" id="UP001154282">
    <property type="component" value="Unassembled WGS sequence"/>
</dbReference>
<dbReference type="PANTHER" id="PTHR31236:SF41">
    <property type="entry name" value="BURP DOMAIN PROTEIN USPL1"/>
    <property type="match status" value="1"/>
</dbReference>
<dbReference type="InterPro" id="IPR044816">
    <property type="entry name" value="BURP"/>
</dbReference>
<reference evidence="3" key="1">
    <citation type="submission" date="2022-08" db="EMBL/GenBank/DDBJ databases">
        <authorList>
            <person name="Gutierrez-Valencia J."/>
        </authorList>
    </citation>
    <scope>NUCLEOTIDE SEQUENCE</scope>
</reference>
<dbReference type="SMART" id="SM01045">
    <property type="entry name" value="BURP"/>
    <property type="match status" value="1"/>
</dbReference>
<accession>A0AAV0GXZ4</accession>
<dbReference type="EMBL" id="CAMGYJ010000002">
    <property type="protein sequence ID" value="CAI0377244.1"/>
    <property type="molecule type" value="Genomic_DNA"/>
</dbReference>
<organism evidence="3 4">
    <name type="scientific">Linum tenue</name>
    <dbReference type="NCBI Taxonomy" id="586396"/>
    <lineage>
        <taxon>Eukaryota</taxon>
        <taxon>Viridiplantae</taxon>
        <taxon>Streptophyta</taxon>
        <taxon>Embryophyta</taxon>
        <taxon>Tracheophyta</taxon>
        <taxon>Spermatophyta</taxon>
        <taxon>Magnoliopsida</taxon>
        <taxon>eudicotyledons</taxon>
        <taxon>Gunneridae</taxon>
        <taxon>Pentapetalae</taxon>
        <taxon>rosids</taxon>
        <taxon>fabids</taxon>
        <taxon>Malpighiales</taxon>
        <taxon>Linaceae</taxon>
        <taxon>Linum</taxon>
    </lineage>
</organism>
<feature type="chain" id="PRO_5043482740" description="BURP domain-containing protein" evidence="1">
    <location>
        <begin position="27"/>
        <end position="274"/>
    </location>
</feature>
<gene>
    <name evidence="3" type="ORF">LITE_LOCUS1400</name>
</gene>
<dbReference type="InterPro" id="IPR004873">
    <property type="entry name" value="BURP_dom"/>
</dbReference>
<keyword evidence="4" id="KW-1185">Reference proteome</keyword>
<proteinExistence type="predicted"/>
<evidence type="ECO:0000313" key="3">
    <source>
        <dbReference type="EMBL" id="CAI0377244.1"/>
    </source>
</evidence>
<evidence type="ECO:0000313" key="4">
    <source>
        <dbReference type="Proteomes" id="UP001154282"/>
    </source>
</evidence>
<feature type="signal peptide" evidence="1">
    <location>
        <begin position="1"/>
        <end position="26"/>
    </location>
</feature>
<dbReference type="Pfam" id="PF03181">
    <property type="entry name" value="BURP"/>
    <property type="match status" value="1"/>
</dbReference>
<dbReference type="PANTHER" id="PTHR31236">
    <property type="entry name" value="BURP DOMAIN PROTEIN USPL1-LIKE"/>
    <property type="match status" value="1"/>
</dbReference>
<name>A0AAV0GXZ4_9ROSI</name>
<protein>
    <recommendedName>
        <fullName evidence="2">BURP domain-containing protein</fullName>
    </recommendedName>
</protein>
<comment type="caution">
    <text evidence="3">The sequence shown here is derived from an EMBL/GenBank/DDBJ whole genome shotgun (WGS) entry which is preliminary data.</text>
</comment>
<feature type="domain" description="BURP" evidence="2">
    <location>
        <begin position="45"/>
        <end position="272"/>
    </location>
</feature>
<dbReference type="AlphaFoldDB" id="A0AAV0GXZ4"/>
<keyword evidence="1" id="KW-0732">Signal</keyword>
<evidence type="ECO:0000259" key="2">
    <source>
        <dbReference type="PROSITE" id="PS51277"/>
    </source>
</evidence>